<keyword evidence="3" id="KW-0547">Nucleotide-binding</keyword>
<dbReference type="InParanoid" id="A0A1D2VNY8"/>
<accession>A0A1D2VNY8</accession>
<evidence type="ECO:0000256" key="5">
    <source>
        <dbReference type="ARBA" id="ARBA00023289"/>
    </source>
</evidence>
<dbReference type="STRING" id="1344418.A0A1D2VNY8"/>
<dbReference type="InterPro" id="IPR001806">
    <property type="entry name" value="Small_GTPase"/>
</dbReference>
<reference evidence="8" key="1">
    <citation type="submission" date="2016-05" db="EMBL/GenBank/DDBJ databases">
        <title>Comparative genomics of biotechnologically important yeasts.</title>
        <authorList>
            <consortium name="DOE Joint Genome Institute"/>
            <person name="Riley R."/>
            <person name="Haridas S."/>
            <person name="Wolfe K.H."/>
            <person name="Lopes M.R."/>
            <person name="Hittinger C.T."/>
            <person name="Goker M."/>
            <person name="Salamov A."/>
            <person name="Wisecaver J."/>
            <person name="Long T.M."/>
            <person name="Aerts A.L."/>
            <person name="Barry K."/>
            <person name="Choi C."/>
            <person name="Clum A."/>
            <person name="Coughlan A.Y."/>
            <person name="Deshpande S."/>
            <person name="Douglass A.P."/>
            <person name="Hanson S.J."/>
            <person name="Klenk H.-P."/>
            <person name="Labutti K."/>
            <person name="Lapidus A."/>
            <person name="Lindquist E."/>
            <person name="Lipzen A."/>
            <person name="Meier-Kolthoff J.P."/>
            <person name="Ohm R.A."/>
            <person name="Otillar R.P."/>
            <person name="Pangilinan J."/>
            <person name="Peng Y."/>
            <person name="Rokas A."/>
            <person name="Rosa C.A."/>
            <person name="Scheuner C."/>
            <person name="Sibirny A.A."/>
            <person name="Slot J.C."/>
            <person name="Stielow J.B."/>
            <person name="Sun H."/>
            <person name="Kurtzman C.P."/>
            <person name="Blackwell M."/>
            <person name="Grigoriev I.V."/>
            <person name="Jeffries T.W."/>
        </authorList>
    </citation>
    <scope>NUCLEOTIDE SEQUENCE [LARGE SCALE GENOMIC DNA]</scope>
    <source>
        <strain evidence="8">DSM 1968</strain>
    </source>
</reference>
<keyword evidence="8" id="KW-1185">Reference proteome</keyword>
<comment type="similarity">
    <text evidence="1">Belongs to the small GTPase superfamily. Rab family.</text>
</comment>
<evidence type="ECO:0000313" key="7">
    <source>
        <dbReference type="EMBL" id="ODV63318.1"/>
    </source>
</evidence>
<dbReference type="PANTHER" id="PTHR47981">
    <property type="entry name" value="RAB FAMILY"/>
    <property type="match status" value="1"/>
</dbReference>
<dbReference type="NCBIfam" id="TIGR00231">
    <property type="entry name" value="small_GTP"/>
    <property type="match status" value="1"/>
</dbReference>
<dbReference type="OrthoDB" id="9989112at2759"/>
<feature type="region of interest" description="Disordered" evidence="6">
    <location>
        <begin position="67"/>
        <end position="93"/>
    </location>
</feature>
<dbReference type="GO" id="GO:0005770">
    <property type="term" value="C:late endosome"/>
    <property type="evidence" value="ECO:0007669"/>
    <property type="project" value="TreeGrafter"/>
</dbReference>
<dbReference type="GeneID" id="30965825"/>
<sequence length="259" mass="29220">MSNLNQRTSTSSSNNTSIPTIKVLLIGDPAVGKTSIRAQFVHHVFSNAYRATVGGDYLTTKIKLNEIPNLNNNNNNNNNSISNNNNDTNNNSNSIENDEAILQIWDTAGQERFNSIGRTFYRGTDVAILVYDISNPNSFYNLSKWANDFLENVHVSKPSIIIVGNKLDKPINDHLISLRQCKDFVLNNNDSFIDEYLNNLNDDIFQISAKDFNQVQSIFKRVTYLGLKSLEQNHQVFNFDNIDISSQLSSNNSKLFPCC</sequence>
<dbReference type="Gene3D" id="3.40.50.300">
    <property type="entry name" value="P-loop containing nucleotide triphosphate hydrolases"/>
    <property type="match status" value="1"/>
</dbReference>
<organism evidence="7 8">
    <name type="scientific">Ascoidea rubescens DSM 1968</name>
    <dbReference type="NCBI Taxonomy" id="1344418"/>
    <lineage>
        <taxon>Eukaryota</taxon>
        <taxon>Fungi</taxon>
        <taxon>Dikarya</taxon>
        <taxon>Ascomycota</taxon>
        <taxon>Saccharomycotina</taxon>
        <taxon>Saccharomycetes</taxon>
        <taxon>Ascoideaceae</taxon>
        <taxon>Ascoidea</taxon>
    </lineage>
</organism>
<keyword evidence="5" id="KW-0636">Prenylation</keyword>
<keyword evidence="2" id="KW-0488">Methylation</keyword>
<keyword evidence="4" id="KW-0342">GTP-binding</keyword>
<dbReference type="EMBL" id="KV454475">
    <property type="protein sequence ID" value="ODV63318.1"/>
    <property type="molecule type" value="Genomic_DNA"/>
</dbReference>
<dbReference type="GO" id="GO:0003924">
    <property type="term" value="F:GTPase activity"/>
    <property type="evidence" value="ECO:0007669"/>
    <property type="project" value="InterPro"/>
</dbReference>
<evidence type="ECO:0000256" key="6">
    <source>
        <dbReference type="SAM" id="MobiDB-lite"/>
    </source>
</evidence>
<dbReference type="GO" id="GO:0005525">
    <property type="term" value="F:GTP binding"/>
    <property type="evidence" value="ECO:0007669"/>
    <property type="project" value="UniProtKB-KW"/>
</dbReference>
<dbReference type="SMART" id="SM00173">
    <property type="entry name" value="RAS"/>
    <property type="match status" value="1"/>
</dbReference>
<keyword evidence="5" id="KW-0449">Lipoprotein</keyword>
<dbReference type="GO" id="GO:0000329">
    <property type="term" value="C:fungal-type vacuole membrane"/>
    <property type="evidence" value="ECO:0007669"/>
    <property type="project" value="TreeGrafter"/>
</dbReference>
<dbReference type="GO" id="GO:0032889">
    <property type="term" value="P:regulation of vacuole fusion, non-autophagic"/>
    <property type="evidence" value="ECO:0007669"/>
    <property type="project" value="TreeGrafter"/>
</dbReference>
<dbReference type="PANTHER" id="PTHR47981:SF20">
    <property type="entry name" value="RAS-RELATED PROTEIN RAB-7A"/>
    <property type="match status" value="1"/>
</dbReference>
<dbReference type="InterPro" id="IPR005225">
    <property type="entry name" value="Small_GTP-bd"/>
</dbReference>
<dbReference type="SMART" id="SM00175">
    <property type="entry name" value="RAB"/>
    <property type="match status" value="1"/>
</dbReference>
<evidence type="ECO:0000256" key="4">
    <source>
        <dbReference type="ARBA" id="ARBA00023134"/>
    </source>
</evidence>
<proteinExistence type="inferred from homology"/>
<dbReference type="SMART" id="SM00174">
    <property type="entry name" value="RHO"/>
    <property type="match status" value="1"/>
</dbReference>
<dbReference type="PRINTS" id="PR00449">
    <property type="entry name" value="RASTRNSFRMNG"/>
</dbReference>
<dbReference type="Proteomes" id="UP000095038">
    <property type="component" value="Unassembled WGS sequence"/>
</dbReference>
<dbReference type="AlphaFoldDB" id="A0A1D2VNY8"/>
<evidence type="ECO:0000256" key="2">
    <source>
        <dbReference type="ARBA" id="ARBA00022481"/>
    </source>
</evidence>
<name>A0A1D2VNY8_9ASCO</name>
<dbReference type="Pfam" id="PF00071">
    <property type="entry name" value="Ras"/>
    <property type="match status" value="1"/>
</dbReference>
<dbReference type="RefSeq" id="XP_020049625.1">
    <property type="nucleotide sequence ID" value="XM_020192189.1"/>
</dbReference>
<evidence type="ECO:0000256" key="1">
    <source>
        <dbReference type="ARBA" id="ARBA00006270"/>
    </source>
</evidence>
<dbReference type="Pfam" id="PF08477">
    <property type="entry name" value="Roc"/>
    <property type="match status" value="1"/>
</dbReference>
<dbReference type="CDD" id="cd00154">
    <property type="entry name" value="Rab"/>
    <property type="match status" value="1"/>
</dbReference>
<gene>
    <name evidence="7" type="ORF">ASCRUDRAFT_73207</name>
</gene>
<dbReference type="PROSITE" id="PS51419">
    <property type="entry name" value="RAB"/>
    <property type="match status" value="1"/>
</dbReference>
<evidence type="ECO:0000256" key="3">
    <source>
        <dbReference type="ARBA" id="ARBA00022741"/>
    </source>
</evidence>
<evidence type="ECO:0000313" key="8">
    <source>
        <dbReference type="Proteomes" id="UP000095038"/>
    </source>
</evidence>
<dbReference type="InterPro" id="IPR027417">
    <property type="entry name" value="P-loop_NTPase"/>
</dbReference>
<protein>
    <submittedName>
        <fullName evidence="7">Ras-domain-containing protein</fullName>
    </submittedName>
</protein>
<dbReference type="SUPFAM" id="SSF52540">
    <property type="entry name" value="P-loop containing nucleoside triphosphate hydrolases"/>
    <property type="match status" value="1"/>
</dbReference>